<proteinExistence type="predicted"/>
<dbReference type="PANTHER" id="PTHR32060:SF30">
    <property type="entry name" value="CARBOXY-TERMINAL PROCESSING PROTEASE CTPA"/>
    <property type="match status" value="1"/>
</dbReference>
<dbReference type="InterPro" id="IPR041489">
    <property type="entry name" value="PDZ_6"/>
</dbReference>
<sequence length="487" mass="50362">MTISTRGIVAGAALTALTAGTFALGMQLGPGHSLGHNLFHHQVAQADSAHNKSLQLVSFPSGAAKAKPLGFDIDTDDTGGADGPGATFQEVYLKLKRNYVEGVPDDSILAHGAASAMVASLGDPQSRFLEPAQMQELKDEIRGSYQGIGATTLIRSLQHGDPKATKENEIPGYIEYRLTVVAPLPGSPAEKAGLLPGDVITDINGKWVATYDPVTAAAKDLKAVQNDPVAFNKLAKDIQKKIDSALTLTLAENQLISDNSKSFVLTVSRSGQDKPITLTLDNSTPTQVTPVASKSLPGNIGYVKITQFTDTAADSLGSALTGFGTDTKGLIVDLRNSPGGLLDAGAAIAGKLTNAKSLGIVQLKGKKENSIAITSSKTIAYPIVVLVNHGTANTAELLADTLQRSGAKLVGEKTFGDATDVSPVALRDGSGFTMTVGQLFTASHSSFSEVGIKPDVVTQPGAAADEPLNQAIGLLSGQVAGLPPTHV</sequence>
<organism evidence="1 2">
    <name type="scientific">Capsulimonas corticalis</name>
    <dbReference type="NCBI Taxonomy" id="2219043"/>
    <lineage>
        <taxon>Bacteria</taxon>
        <taxon>Bacillati</taxon>
        <taxon>Armatimonadota</taxon>
        <taxon>Armatimonadia</taxon>
        <taxon>Capsulimonadales</taxon>
        <taxon>Capsulimonadaceae</taxon>
        <taxon>Capsulimonas</taxon>
    </lineage>
</organism>
<evidence type="ECO:0000313" key="1">
    <source>
        <dbReference type="EMBL" id="BDI31970.1"/>
    </source>
</evidence>
<reference evidence="1 2" key="1">
    <citation type="journal article" date="2019" name="Int. J. Syst. Evol. Microbiol.">
        <title>Capsulimonas corticalis gen. nov., sp. nov., an aerobic capsulated bacterium, of a novel bacterial order, Capsulimonadales ord. nov., of the class Armatimonadia of the phylum Armatimonadetes.</title>
        <authorList>
            <person name="Li J."/>
            <person name="Kudo C."/>
            <person name="Tonouchi A."/>
        </authorList>
    </citation>
    <scope>NUCLEOTIDE SEQUENCE [LARGE SCALE GENOMIC DNA]</scope>
    <source>
        <strain evidence="1 2">AX-7</strain>
    </source>
</reference>
<dbReference type="GO" id="GO:0030288">
    <property type="term" value="C:outer membrane-bounded periplasmic space"/>
    <property type="evidence" value="ECO:0007669"/>
    <property type="project" value="TreeGrafter"/>
</dbReference>
<gene>
    <name evidence="1" type="ORF">CCAX7_40210</name>
</gene>
<dbReference type="Gene3D" id="3.30.750.44">
    <property type="match status" value="1"/>
</dbReference>
<name>A0A402D4S5_9BACT</name>
<dbReference type="InterPro" id="IPR001478">
    <property type="entry name" value="PDZ"/>
</dbReference>
<dbReference type="SUPFAM" id="SSF52096">
    <property type="entry name" value="ClpP/crotonase"/>
    <property type="match status" value="1"/>
</dbReference>
<dbReference type="InterPro" id="IPR005151">
    <property type="entry name" value="Tail-specific_protease"/>
</dbReference>
<dbReference type="SMART" id="SM00245">
    <property type="entry name" value="TSPc"/>
    <property type="match status" value="1"/>
</dbReference>
<dbReference type="PANTHER" id="PTHR32060">
    <property type="entry name" value="TAIL-SPECIFIC PROTEASE"/>
    <property type="match status" value="1"/>
</dbReference>
<dbReference type="RefSeq" id="WP_125206306.1">
    <property type="nucleotide sequence ID" value="NZ_AP025739.1"/>
</dbReference>
<dbReference type="GO" id="GO:0006508">
    <property type="term" value="P:proteolysis"/>
    <property type="evidence" value="ECO:0007669"/>
    <property type="project" value="InterPro"/>
</dbReference>
<dbReference type="CDD" id="cd06567">
    <property type="entry name" value="Peptidase_S41"/>
    <property type="match status" value="1"/>
</dbReference>
<dbReference type="InterPro" id="IPR029045">
    <property type="entry name" value="ClpP/crotonase-like_dom_sf"/>
</dbReference>
<dbReference type="GO" id="GO:0004175">
    <property type="term" value="F:endopeptidase activity"/>
    <property type="evidence" value="ECO:0007669"/>
    <property type="project" value="TreeGrafter"/>
</dbReference>
<evidence type="ECO:0000313" key="2">
    <source>
        <dbReference type="Proteomes" id="UP000287394"/>
    </source>
</evidence>
<dbReference type="SMART" id="SM00228">
    <property type="entry name" value="PDZ"/>
    <property type="match status" value="1"/>
</dbReference>
<dbReference type="AlphaFoldDB" id="A0A402D4S5"/>
<dbReference type="KEGG" id="ccot:CCAX7_40210"/>
<dbReference type="EMBL" id="AP025739">
    <property type="protein sequence ID" value="BDI31970.1"/>
    <property type="molecule type" value="Genomic_DNA"/>
</dbReference>
<dbReference type="GO" id="GO:0008236">
    <property type="term" value="F:serine-type peptidase activity"/>
    <property type="evidence" value="ECO:0007669"/>
    <property type="project" value="InterPro"/>
</dbReference>
<keyword evidence="2" id="KW-1185">Reference proteome</keyword>
<dbReference type="Gene3D" id="2.30.42.10">
    <property type="match status" value="1"/>
</dbReference>
<dbReference type="Gene3D" id="3.90.226.10">
    <property type="entry name" value="2-enoyl-CoA Hydratase, Chain A, domain 1"/>
    <property type="match status" value="1"/>
</dbReference>
<protein>
    <submittedName>
        <fullName evidence="1">Uncharacterized protein</fullName>
    </submittedName>
</protein>
<dbReference type="Pfam" id="PF17820">
    <property type="entry name" value="PDZ_6"/>
    <property type="match status" value="1"/>
</dbReference>
<dbReference type="GO" id="GO:0007165">
    <property type="term" value="P:signal transduction"/>
    <property type="evidence" value="ECO:0007669"/>
    <property type="project" value="TreeGrafter"/>
</dbReference>
<dbReference type="InterPro" id="IPR036034">
    <property type="entry name" value="PDZ_sf"/>
</dbReference>
<accession>A0A402D4S5</accession>
<dbReference type="SUPFAM" id="SSF50156">
    <property type="entry name" value="PDZ domain-like"/>
    <property type="match status" value="1"/>
</dbReference>
<dbReference type="Proteomes" id="UP000287394">
    <property type="component" value="Chromosome"/>
</dbReference>
<dbReference type="OrthoDB" id="9812068at2"/>
<dbReference type="Pfam" id="PF03572">
    <property type="entry name" value="Peptidase_S41"/>
    <property type="match status" value="1"/>
</dbReference>